<proteinExistence type="predicted"/>
<gene>
    <name evidence="1" type="ORF">DSCO28_61710</name>
</gene>
<organism evidence="1 2">
    <name type="scientific">Desulfosarcina ovata subsp. sediminis</name>
    <dbReference type="NCBI Taxonomy" id="885957"/>
    <lineage>
        <taxon>Bacteria</taxon>
        <taxon>Pseudomonadati</taxon>
        <taxon>Thermodesulfobacteriota</taxon>
        <taxon>Desulfobacteria</taxon>
        <taxon>Desulfobacterales</taxon>
        <taxon>Desulfosarcinaceae</taxon>
        <taxon>Desulfosarcina</taxon>
    </lineage>
</organism>
<dbReference type="Proteomes" id="UP000425960">
    <property type="component" value="Chromosome"/>
</dbReference>
<dbReference type="KEGG" id="dov:DSCO28_61710"/>
<reference evidence="1 2" key="1">
    <citation type="submission" date="2019-11" db="EMBL/GenBank/DDBJ databases">
        <title>Comparative genomics of hydrocarbon-degrading Desulfosarcina strains.</title>
        <authorList>
            <person name="Watanabe M."/>
            <person name="Kojima H."/>
            <person name="Fukui M."/>
        </authorList>
    </citation>
    <scope>NUCLEOTIDE SEQUENCE [LARGE SCALE GENOMIC DNA]</scope>
    <source>
        <strain evidence="1 2">28bB2T</strain>
    </source>
</reference>
<evidence type="ECO:0000313" key="1">
    <source>
        <dbReference type="EMBL" id="BBO85605.1"/>
    </source>
</evidence>
<accession>A0A5K7ZZ90</accession>
<name>A0A5K7ZZ90_9BACT</name>
<evidence type="ECO:0000313" key="2">
    <source>
        <dbReference type="Proteomes" id="UP000425960"/>
    </source>
</evidence>
<dbReference type="AlphaFoldDB" id="A0A5K7ZZ90"/>
<dbReference type="EMBL" id="AP021876">
    <property type="protein sequence ID" value="BBO85605.1"/>
    <property type="molecule type" value="Genomic_DNA"/>
</dbReference>
<sequence>MPEEILIKKPVQNHYHPKIVVCDFQSPRYVGGIGKRASKMLFLELLKKNINADLLPANVPMPDTTEQIFELMTEKSYDMLVAGEVTYFLDGMISADSRVESEMVVYSISNESLCTVGYAKAIESASPLPTTFFFSIRSWGRPAPSAESLLKRNSSKFALMIEEILARK</sequence>
<protein>
    <submittedName>
        <fullName evidence="1">Uncharacterized protein</fullName>
    </submittedName>
</protein>